<protein>
    <submittedName>
        <fullName evidence="1">Uncharacterized protein</fullName>
    </submittedName>
</protein>
<dbReference type="AlphaFoldDB" id="A0A7S0P2C3"/>
<dbReference type="EMBL" id="HBER01048450">
    <property type="protein sequence ID" value="CAD8549015.1"/>
    <property type="molecule type" value="Transcribed_RNA"/>
</dbReference>
<name>A0A7S0P2C3_9EUKA</name>
<evidence type="ECO:0000313" key="1">
    <source>
        <dbReference type="EMBL" id="CAD8549015.1"/>
    </source>
</evidence>
<accession>A0A7S0P2C3</accession>
<sequence length="300" mass="33026">MAETTWRAHLDKYASETDLILHKKGENFLITVGGEAVSIKAQSCCAGAPYVLPLTMIKEAKMIHNKYAMPSLVLIGEKQVEAPPDEETGEVPVDADGAPKMISEHFFHKFFLEGNEEHIVEACNKVDAQVRLLQGQVLIAGYIDATLPKTYFYFSPEDAVSLFETENTMTTKGVGETKTIYLANGGGAVRFTRKQYGTDVVLAKEDPEFVPSSVFIQIAKEIQFTLSVYKKTVVNNAAEEVEVFRVGDARNLKDTSAETWTVTLEPKVVITAPYLAGLGRKAPGAARPRTKSFTLSKIKK</sequence>
<gene>
    <name evidence="1" type="ORF">CLEP1334_LOCUS24305</name>
</gene>
<proteinExistence type="predicted"/>
<reference evidence="1" key="1">
    <citation type="submission" date="2021-01" db="EMBL/GenBank/DDBJ databases">
        <authorList>
            <person name="Corre E."/>
            <person name="Pelletier E."/>
            <person name="Niang G."/>
            <person name="Scheremetjew M."/>
            <person name="Finn R."/>
            <person name="Kale V."/>
            <person name="Holt S."/>
            <person name="Cochrane G."/>
            <person name="Meng A."/>
            <person name="Brown T."/>
            <person name="Cohen L."/>
        </authorList>
    </citation>
    <scope>NUCLEOTIDE SEQUENCE</scope>
    <source>
        <strain evidence="1">RCC1130</strain>
    </source>
</reference>
<organism evidence="1">
    <name type="scientific">Calcidiscus leptoporus</name>
    <dbReference type="NCBI Taxonomy" id="127549"/>
    <lineage>
        <taxon>Eukaryota</taxon>
        <taxon>Haptista</taxon>
        <taxon>Haptophyta</taxon>
        <taxon>Prymnesiophyceae</taxon>
        <taxon>Coccolithales</taxon>
        <taxon>Calcidiscaceae</taxon>
        <taxon>Calcidiscus</taxon>
    </lineage>
</organism>